<keyword evidence="5 6" id="KW-0472">Membrane</keyword>
<comment type="subcellular location">
    <subcellularLocation>
        <location evidence="1">Cell membrane</location>
        <topology evidence="1">Multi-pass membrane protein</topology>
    </subcellularLocation>
</comment>
<keyword evidence="4 6" id="KW-1133">Transmembrane helix</keyword>
<evidence type="ECO:0000256" key="3">
    <source>
        <dbReference type="ARBA" id="ARBA00022692"/>
    </source>
</evidence>
<keyword evidence="9" id="KW-1185">Reference proteome</keyword>
<feature type="transmembrane region" description="Helical" evidence="6">
    <location>
        <begin position="49"/>
        <end position="71"/>
    </location>
</feature>
<evidence type="ECO:0000259" key="7">
    <source>
        <dbReference type="Pfam" id="PF06271"/>
    </source>
</evidence>
<accession>A0ABQ6F1T6</accession>
<keyword evidence="3 6" id="KW-0812">Transmembrane</keyword>
<keyword evidence="2" id="KW-1003">Cell membrane</keyword>
<proteinExistence type="predicted"/>
<dbReference type="PANTHER" id="PTHR36115">
    <property type="entry name" value="PROLINE-RICH ANTIGEN HOMOLOG-RELATED"/>
    <property type="match status" value="1"/>
</dbReference>
<gene>
    <name evidence="8" type="ORF">GCM10007938_25360</name>
</gene>
<dbReference type="Proteomes" id="UP001157138">
    <property type="component" value="Unassembled WGS sequence"/>
</dbReference>
<comment type="caution">
    <text evidence="8">The sequence shown here is derived from an EMBL/GenBank/DDBJ whole genome shotgun (WGS) entry which is preliminary data.</text>
</comment>
<feature type="transmembrane region" description="Helical" evidence="6">
    <location>
        <begin position="103"/>
        <end position="122"/>
    </location>
</feature>
<dbReference type="InterPro" id="IPR051791">
    <property type="entry name" value="Pra-immunoreactive"/>
</dbReference>
<evidence type="ECO:0000313" key="8">
    <source>
        <dbReference type="EMBL" id="GLT18755.1"/>
    </source>
</evidence>
<evidence type="ECO:0000256" key="4">
    <source>
        <dbReference type="ARBA" id="ARBA00022989"/>
    </source>
</evidence>
<feature type="domain" description="RDD" evidence="7">
    <location>
        <begin position="8"/>
        <end position="135"/>
    </location>
</feature>
<name>A0ABQ6F1T6_9VIBR</name>
<evidence type="ECO:0000256" key="6">
    <source>
        <dbReference type="SAM" id="Phobius"/>
    </source>
</evidence>
<dbReference type="PANTHER" id="PTHR36115:SF4">
    <property type="entry name" value="MEMBRANE PROTEIN"/>
    <property type="match status" value="1"/>
</dbReference>
<evidence type="ECO:0000313" key="9">
    <source>
        <dbReference type="Proteomes" id="UP001157138"/>
    </source>
</evidence>
<sequence length="146" mass="16685">MNSSSLQYAGFWLRLGATLIDTILLMALIMPLMFWAYGELYWNSNDFLLGGWDLLLNWICPLFATVVFWIYRSATPGKMAFKLEVVNAKTGDKLTISTSILRYLSYYISAIPLCLGFIWIGFNSKKQGWHDLIAGTFVVKKVTHKK</sequence>
<dbReference type="RefSeq" id="WP_284192632.1">
    <property type="nucleotide sequence ID" value="NZ_BSPW01000054.1"/>
</dbReference>
<evidence type="ECO:0000256" key="2">
    <source>
        <dbReference type="ARBA" id="ARBA00022475"/>
    </source>
</evidence>
<evidence type="ECO:0000256" key="1">
    <source>
        <dbReference type="ARBA" id="ARBA00004651"/>
    </source>
</evidence>
<evidence type="ECO:0000256" key="5">
    <source>
        <dbReference type="ARBA" id="ARBA00023136"/>
    </source>
</evidence>
<dbReference type="InterPro" id="IPR010432">
    <property type="entry name" value="RDD"/>
</dbReference>
<dbReference type="EMBL" id="BSPW01000054">
    <property type="protein sequence ID" value="GLT18755.1"/>
    <property type="molecule type" value="Genomic_DNA"/>
</dbReference>
<protein>
    <submittedName>
        <fullName evidence="8">RDD family protein</fullName>
    </submittedName>
</protein>
<dbReference type="Pfam" id="PF06271">
    <property type="entry name" value="RDD"/>
    <property type="match status" value="1"/>
</dbReference>
<organism evidence="8 9">
    <name type="scientific">Vibrio zhanjiangensis</name>
    <dbReference type="NCBI Taxonomy" id="1046128"/>
    <lineage>
        <taxon>Bacteria</taxon>
        <taxon>Pseudomonadati</taxon>
        <taxon>Pseudomonadota</taxon>
        <taxon>Gammaproteobacteria</taxon>
        <taxon>Vibrionales</taxon>
        <taxon>Vibrionaceae</taxon>
        <taxon>Vibrio</taxon>
    </lineage>
</organism>
<feature type="transmembrane region" description="Helical" evidence="6">
    <location>
        <begin position="12"/>
        <end position="37"/>
    </location>
</feature>
<reference evidence="9" key="1">
    <citation type="journal article" date="2019" name="Int. J. Syst. Evol. Microbiol.">
        <title>The Global Catalogue of Microorganisms (GCM) 10K type strain sequencing project: providing services to taxonomists for standard genome sequencing and annotation.</title>
        <authorList>
            <consortium name="The Broad Institute Genomics Platform"/>
            <consortium name="The Broad Institute Genome Sequencing Center for Infectious Disease"/>
            <person name="Wu L."/>
            <person name="Ma J."/>
        </authorList>
    </citation>
    <scope>NUCLEOTIDE SEQUENCE [LARGE SCALE GENOMIC DNA]</scope>
    <source>
        <strain evidence="9">NBRC 108723</strain>
    </source>
</reference>